<comment type="caution">
    <text evidence="6">The sequence shown here is derived from an EMBL/GenBank/DDBJ whole genome shotgun (WGS) entry which is preliminary data.</text>
</comment>
<proteinExistence type="inferred from homology"/>
<dbReference type="SUPFAM" id="SSF53187">
    <property type="entry name" value="Zn-dependent exopeptidases"/>
    <property type="match status" value="1"/>
</dbReference>
<reference evidence="6 7" key="1">
    <citation type="submission" date="2021-06" db="EMBL/GenBank/DDBJ databases">
        <authorList>
            <person name="Palmer J.M."/>
        </authorList>
    </citation>
    <scope>NUCLEOTIDE SEQUENCE [LARGE SCALE GENOMIC DNA]</scope>
    <source>
        <strain evidence="6 7">GA_2019</strain>
        <tissue evidence="6">Muscle</tissue>
    </source>
</reference>
<accession>A0ABV0NXB1</accession>
<keyword evidence="2" id="KW-0031">Aminopeptidase</keyword>
<dbReference type="Proteomes" id="UP001476798">
    <property type="component" value="Unassembled WGS sequence"/>
</dbReference>
<dbReference type="Gene3D" id="3.40.630.10">
    <property type="entry name" value="Zn peptidases"/>
    <property type="match status" value="1"/>
</dbReference>
<evidence type="ECO:0000259" key="5">
    <source>
        <dbReference type="Pfam" id="PF00883"/>
    </source>
</evidence>
<evidence type="ECO:0000256" key="4">
    <source>
        <dbReference type="ARBA" id="ARBA00022801"/>
    </source>
</evidence>
<comment type="similarity">
    <text evidence="1">Belongs to the peptidase M17 family.</text>
</comment>
<dbReference type="PANTHER" id="PTHR11963">
    <property type="entry name" value="LEUCINE AMINOPEPTIDASE-RELATED"/>
    <property type="match status" value="1"/>
</dbReference>
<dbReference type="InterPro" id="IPR000819">
    <property type="entry name" value="Peptidase_M17_C"/>
</dbReference>
<dbReference type="PANTHER" id="PTHR11963:SF23">
    <property type="entry name" value="CYTOSOL AMINOPEPTIDASE"/>
    <property type="match status" value="1"/>
</dbReference>
<evidence type="ECO:0000313" key="7">
    <source>
        <dbReference type="Proteomes" id="UP001476798"/>
    </source>
</evidence>
<keyword evidence="4" id="KW-0378">Hydrolase</keyword>
<keyword evidence="7" id="KW-1185">Reference proteome</keyword>
<dbReference type="Pfam" id="PF00883">
    <property type="entry name" value="Peptidase_M17"/>
    <property type="match status" value="1"/>
</dbReference>
<gene>
    <name evidence="6" type="ORF">GOODEAATRI_011861</name>
</gene>
<keyword evidence="3" id="KW-0645">Protease</keyword>
<protein>
    <recommendedName>
        <fullName evidence="5">Cytosol aminopeptidase domain-containing protein</fullName>
    </recommendedName>
</protein>
<evidence type="ECO:0000256" key="3">
    <source>
        <dbReference type="ARBA" id="ARBA00022670"/>
    </source>
</evidence>
<feature type="domain" description="Cytosol aminopeptidase" evidence="5">
    <location>
        <begin position="36"/>
        <end position="75"/>
    </location>
</feature>
<dbReference type="EMBL" id="JAHRIO010050716">
    <property type="protein sequence ID" value="MEQ2174837.1"/>
    <property type="molecule type" value="Genomic_DNA"/>
</dbReference>
<name>A0ABV0NXB1_9TELE</name>
<evidence type="ECO:0000313" key="6">
    <source>
        <dbReference type="EMBL" id="MEQ2174837.1"/>
    </source>
</evidence>
<evidence type="ECO:0000256" key="2">
    <source>
        <dbReference type="ARBA" id="ARBA00022438"/>
    </source>
</evidence>
<sequence>MGAFLSVTRGSEEPPVFLELYYNGCPDKKQLPLMLSMDAMRADMGGAATVCASIVTAAALKLPVNIIGGLLSVHPLLSGSILVYLEKHHPCFCFDQVWPRCVRTCPVERPPNQVMLSQPRTGKQSRWVKAFDWPKQLSE</sequence>
<organism evidence="6 7">
    <name type="scientific">Goodea atripinnis</name>
    <dbReference type="NCBI Taxonomy" id="208336"/>
    <lineage>
        <taxon>Eukaryota</taxon>
        <taxon>Metazoa</taxon>
        <taxon>Chordata</taxon>
        <taxon>Craniata</taxon>
        <taxon>Vertebrata</taxon>
        <taxon>Euteleostomi</taxon>
        <taxon>Actinopterygii</taxon>
        <taxon>Neopterygii</taxon>
        <taxon>Teleostei</taxon>
        <taxon>Neoteleostei</taxon>
        <taxon>Acanthomorphata</taxon>
        <taxon>Ovalentaria</taxon>
        <taxon>Atherinomorphae</taxon>
        <taxon>Cyprinodontiformes</taxon>
        <taxon>Goodeidae</taxon>
        <taxon>Goodea</taxon>
    </lineage>
</organism>
<dbReference type="InterPro" id="IPR011356">
    <property type="entry name" value="Leucine_aapep/pepB"/>
</dbReference>
<evidence type="ECO:0000256" key="1">
    <source>
        <dbReference type="ARBA" id="ARBA00009528"/>
    </source>
</evidence>